<protein>
    <submittedName>
        <fullName evidence="2">Uncharacterized protein</fullName>
    </submittedName>
</protein>
<evidence type="ECO:0000313" key="2">
    <source>
        <dbReference type="EMBL" id="TNN06648.1"/>
    </source>
</evidence>
<proteinExistence type="predicted"/>
<dbReference type="AlphaFoldDB" id="A0A4Z2CR43"/>
<keyword evidence="1" id="KW-0812">Transmembrane</keyword>
<keyword evidence="1" id="KW-1133">Transmembrane helix</keyword>
<feature type="transmembrane region" description="Helical" evidence="1">
    <location>
        <begin position="45"/>
        <end position="71"/>
    </location>
</feature>
<evidence type="ECO:0000256" key="1">
    <source>
        <dbReference type="SAM" id="Phobius"/>
    </source>
</evidence>
<dbReference type="OrthoDB" id="6246408at2759"/>
<keyword evidence="1" id="KW-0472">Membrane</keyword>
<organism evidence="2 3">
    <name type="scientific">Schistosoma japonicum</name>
    <name type="common">Blood fluke</name>
    <dbReference type="NCBI Taxonomy" id="6182"/>
    <lineage>
        <taxon>Eukaryota</taxon>
        <taxon>Metazoa</taxon>
        <taxon>Spiralia</taxon>
        <taxon>Lophotrochozoa</taxon>
        <taxon>Platyhelminthes</taxon>
        <taxon>Trematoda</taxon>
        <taxon>Digenea</taxon>
        <taxon>Strigeidida</taxon>
        <taxon>Schistosomatoidea</taxon>
        <taxon>Schistosomatidae</taxon>
        <taxon>Schistosoma</taxon>
    </lineage>
</organism>
<gene>
    <name evidence="2" type="ORF">EWB00_008261</name>
</gene>
<accession>A0A4Z2CR43</accession>
<evidence type="ECO:0000313" key="3">
    <source>
        <dbReference type="Proteomes" id="UP000311919"/>
    </source>
</evidence>
<name>A0A4Z2CR43_SCHJA</name>
<reference evidence="2 3" key="1">
    <citation type="submission" date="2019-03" db="EMBL/GenBank/DDBJ databases">
        <title>An improved genome assembly of the fluke Schistosoma japonicum.</title>
        <authorList>
            <person name="Hu W."/>
            <person name="Luo F."/>
            <person name="Yin M."/>
            <person name="Mo X."/>
            <person name="Sun C."/>
            <person name="Wu Q."/>
            <person name="Zhu B."/>
            <person name="Xiang M."/>
            <person name="Wang J."/>
            <person name="Wang Y."/>
            <person name="Zhang T."/>
            <person name="Xu B."/>
            <person name="Zheng H."/>
            <person name="Feng Z."/>
        </authorList>
    </citation>
    <scope>NUCLEOTIDE SEQUENCE [LARGE SCALE GENOMIC DNA]</scope>
    <source>
        <strain evidence="2">HuSjv2</strain>
        <tissue evidence="2">Worms</tissue>
    </source>
</reference>
<feature type="transmembrane region" description="Helical" evidence="1">
    <location>
        <begin position="166"/>
        <end position="186"/>
    </location>
</feature>
<dbReference type="EMBL" id="SKCS01000455">
    <property type="protein sequence ID" value="TNN06648.1"/>
    <property type="molecule type" value="Genomic_DNA"/>
</dbReference>
<sequence length="231" mass="25821">MSLQVNENAPEYDFNKLKTFHRGNFPILLPSGEIILVKYMNGLQILGFCFVFFGLASAFLGLLDVVLIPTLSPNSREHYPVEFNLANAYGLPIYTGVLTISTGAMALRTIISGRYTSLRRFYISLWLVLVLNIVYWCCLIAAISYGQFASDISSDKISNSFVVTRVFTAVNSGLSLIPGFTSLILYSHPVLGKYPNLLCCNFWIQRFGYSSSYRRLSVDQTQANSNSSINE</sequence>
<dbReference type="Proteomes" id="UP000311919">
    <property type="component" value="Unassembled WGS sequence"/>
</dbReference>
<comment type="caution">
    <text evidence="2">The sequence shown here is derived from an EMBL/GenBank/DDBJ whole genome shotgun (WGS) entry which is preliminary data.</text>
</comment>
<keyword evidence="3" id="KW-1185">Reference proteome</keyword>
<feature type="transmembrane region" description="Helical" evidence="1">
    <location>
        <begin position="123"/>
        <end position="146"/>
    </location>
</feature>
<feature type="transmembrane region" description="Helical" evidence="1">
    <location>
        <begin position="91"/>
        <end position="111"/>
    </location>
</feature>